<gene>
    <name evidence="1" type="ORF">LCGC14_2782780</name>
</gene>
<dbReference type="AlphaFoldDB" id="A0A0F9B1F4"/>
<accession>A0A0F9B1F4</accession>
<protein>
    <submittedName>
        <fullName evidence="1">Uncharacterized protein</fullName>
    </submittedName>
</protein>
<organism evidence="1">
    <name type="scientific">marine sediment metagenome</name>
    <dbReference type="NCBI Taxonomy" id="412755"/>
    <lineage>
        <taxon>unclassified sequences</taxon>
        <taxon>metagenomes</taxon>
        <taxon>ecological metagenomes</taxon>
    </lineage>
</organism>
<reference evidence="1" key="1">
    <citation type="journal article" date="2015" name="Nature">
        <title>Complex archaea that bridge the gap between prokaryotes and eukaryotes.</title>
        <authorList>
            <person name="Spang A."/>
            <person name="Saw J.H."/>
            <person name="Jorgensen S.L."/>
            <person name="Zaremba-Niedzwiedzka K."/>
            <person name="Martijn J."/>
            <person name="Lind A.E."/>
            <person name="van Eijk R."/>
            <person name="Schleper C."/>
            <person name="Guy L."/>
            <person name="Ettema T.J."/>
        </authorList>
    </citation>
    <scope>NUCLEOTIDE SEQUENCE</scope>
</reference>
<evidence type="ECO:0000313" key="1">
    <source>
        <dbReference type="EMBL" id="KKK84494.1"/>
    </source>
</evidence>
<name>A0A0F9B1F4_9ZZZZ</name>
<proteinExistence type="predicted"/>
<sequence>MCVKLPYCNPRIDSCMEKIVKKLNILSNFKTLACCCGHGKYNPTIVIIDKKGYVFEFFSRKKLGFKKRNRYYKKDINGFYYIPEVSHLINLGKLAL</sequence>
<comment type="caution">
    <text evidence="1">The sequence shown here is derived from an EMBL/GenBank/DDBJ whole genome shotgun (WGS) entry which is preliminary data.</text>
</comment>
<dbReference type="EMBL" id="LAZR01051750">
    <property type="protein sequence ID" value="KKK84494.1"/>
    <property type="molecule type" value="Genomic_DNA"/>
</dbReference>